<evidence type="ECO:0000313" key="9">
    <source>
        <dbReference type="EMBL" id="UYP46831.1"/>
    </source>
</evidence>
<evidence type="ECO:0000256" key="4">
    <source>
        <dbReference type="ARBA" id="ARBA00022989"/>
    </source>
</evidence>
<name>A0ABY6HW70_9ARCH</name>
<dbReference type="Pfam" id="PF02687">
    <property type="entry name" value="FtsX"/>
    <property type="match status" value="2"/>
</dbReference>
<feature type="transmembrane region" description="Helical" evidence="7">
    <location>
        <begin position="974"/>
        <end position="996"/>
    </location>
</feature>
<comment type="similarity">
    <text evidence="6">Belongs to the ABC-4 integral membrane protein family.</text>
</comment>
<feature type="transmembrane region" description="Helical" evidence="7">
    <location>
        <begin position="1017"/>
        <end position="1047"/>
    </location>
</feature>
<feature type="transmembrane region" description="Helical" evidence="7">
    <location>
        <begin position="20"/>
        <end position="40"/>
    </location>
</feature>
<feature type="transmembrane region" description="Helical" evidence="7">
    <location>
        <begin position="468"/>
        <end position="494"/>
    </location>
</feature>
<dbReference type="InterPro" id="IPR050250">
    <property type="entry name" value="Macrolide_Exporter_MacB"/>
</dbReference>
<evidence type="ECO:0000256" key="6">
    <source>
        <dbReference type="ARBA" id="ARBA00038076"/>
    </source>
</evidence>
<protein>
    <recommendedName>
        <fullName evidence="8">ABC3 transporter permease C-terminal domain-containing protein</fullName>
    </recommendedName>
</protein>
<dbReference type="EMBL" id="CP104013">
    <property type="protein sequence ID" value="UYP46831.1"/>
    <property type="molecule type" value="Genomic_DNA"/>
</dbReference>
<feature type="transmembrane region" description="Helical" evidence="7">
    <location>
        <begin position="354"/>
        <end position="377"/>
    </location>
</feature>
<keyword evidence="4 7" id="KW-1133">Transmembrane helix</keyword>
<dbReference type="Proteomes" id="UP001208689">
    <property type="component" value="Chromosome"/>
</dbReference>
<feature type="transmembrane region" description="Helical" evidence="7">
    <location>
        <begin position="401"/>
        <end position="427"/>
    </location>
</feature>
<keyword evidence="5 7" id="KW-0472">Membrane</keyword>
<dbReference type="PANTHER" id="PTHR30572:SF4">
    <property type="entry name" value="ABC TRANSPORTER PERMEASE YTRF"/>
    <property type="match status" value="1"/>
</dbReference>
<reference evidence="9" key="1">
    <citation type="submission" date="2022-09" db="EMBL/GenBank/DDBJ databases">
        <title>Actin cytoskeleton and complex cell architecture in an #Asgard archaeon.</title>
        <authorList>
            <person name="Ponce Toledo R.I."/>
            <person name="Schleper C."/>
            <person name="Rodrigues Oliveira T."/>
            <person name="Wollweber F."/>
            <person name="Xu J."/>
            <person name="Rittmann S."/>
            <person name="Klingl A."/>
            <person name="Pilhofer M."/>
        </authorList>
    </citation>
    <scope>NUCLEOTIDE SEQUENCE</scope>
    <source>
        <strain evidence="9">B-35</strain>
    </source>
</reference>
<feature type="domain" description="ABC3 transporter permease C-terminal" evidence="8">
    <location>
        <begin position="361"/>
        <end position="499"/>
    </location>
</feature>
<evidence type="ECO:0000313" key="10">
    <source>
        <dbReference type="Proteomes" id="UP001208689"/>
    </source>
</evidence>
<comment type="subcellular location">
    <subcellularLocation>
        <location evidence="1">Cell membrane</location>
        <topology evidence="1">Multi-pass membrane protein</topology>
    </subcellularLocation>
</comment>
<sequence>MNITATFYLNQSANNIKKSILTIISLGLAISLITGITLYFNGANYYNLSQKFVNIYDISLLDQYSHPESSLNFSDRFEGEEPDYLKEARRSRLDLESIDQYTTISSSNLLLFKNYSQSEDIPAGLAEFESSQLSLSLFNKDFFATQRFQDYFQIIEGYAPQNENEIIIDALLASHLNLQVQTYSALPIFIKTSMINDTSSFSWENVKIVGIFTPKRSTYAIGTTEFFNTPYTSSDDILLSNLYQYGLVKTPIFGLIDYEQDSQREFHSFNIFFNNLNCNSRINNSITYQVEKGIGLSYDRKAINVNTLSSEVQRIGSQVNALSNEIPSNIIIRNNIDSAITGDLDKDIEKRAKIALTTIPVIIFSLFLGSIAINLRFKSRFDEFLYMRTKGMPKNVIRNQLLLESLMIGIVASLISILLAIGVFYIVQPWLNGQFLHNYHVQIDRYGTITHYYFNEIDAPPSTLIPLIFRFGTFVTNFLYCITLAALGSIYTFYKLKRLKIHQMQAELDKNGLNSLYSELIYEESGKLDAENNGKDHNLYETPIEKAEKKISKWGLKLIIPTLIPFVITLIYLIGTIPSIPDVFLEISAKIEEFSGILSVLSFLMPVLLIIGIVRYFVVESPIRFARVSKKIASCFMKEHSTLIGLELIRRKPYRQMIFLLSLFASLLVFANVNINTVHREDLIKDNFETGADIQIKMASPFNQSDKEDGFTPMILNVSSLELFEENLLKIQNQNGDLLINSVVSLVINNYQQKSFWWMNFGIEDRGMVSYLDFTKYLAMISENGYLIPNRQLVLQIQDIIDFNQNSANSIPGVIVNHDFLENHNVEVGNVIEIQQHTYEVSDDFNETIPIQVKILQEVNLLPGITPDFITSKDQGSWYGGGAFDGEMMLIDRQFLNTSFKQVQIGQLKVFLDVDMSILENLENLTQEISKIAPPNLHAPTFTFYDHEWNSLTQNSFTLQPSAGYTSTAYFSMLYINLLIIGFLCTLGLAITNLNFQRENEQFHGLMLVRGFGKKKLVGFVITQLVVIFSLSLFIGLVGGFITSWAWMKSYSITGGYGSWSVYKYNLPVMFNFPELALVLGVLVGFSFLLYFTSTYFRMRKPINQYFYKF</sequence>
<evidence type="ECO:0000256" key="1">
    <source>
        <dbReference type="ARBA" id="ARBA00004651"/>
    </source>
</evidence>
<keyword evidence="10" id="KW-1185">Reference proteome</keyword>
<evidence type="ECO:0000256" key="3">
    <source>
        <dbReference type="ARBA" id="ARBA00022692"/>
    </source>
</evidence>
<evidence type="ECO:0000259" key="8">
    <source>
        <dbReference type="Pfam" id="PF02687"/>
    </source>
</evidence>
<keyword evidence="3 7" id="KW-0812">Transmembrane</keyword>
<evidence type="ECO:0000256" key="7">
    <source>
        <dbReference type="SAM" id="Phobius"/>
    </source>
</evidence>
<evidence type="ECO:0000256" key="2">
    <source>
        <dbReference type="ARBA" id="ARBA00022475"/>
    </source>
</evidence>
<gene>
    <name evidence="9" type="ORF">NEF87_003116</name>
</gene>
<feature type="transmembrane region" description="Helical" evidence="7">
    <location>
        <begin position="554"/>
        <end position="574"/>
    </location>
</feature>
<evidence type="ECO:0000256" key="5">
    <source>
        <dbReference type="ARBA" id="ARBA00023136"/>
    </source>
</evidence>
<keyword evidence="2" id="KW-1003">Cell membrane</keyword>
<dbReference type="PANTHER" id="PTHR30572">
    <property type="entry name" value="MEMBRANE COMPONENT OF TRANSPORTER-RELATED"/>
    <property type="match status" value="1"/>
</dbReference>
<dbReference type="InterPro" id="IPR003838">
    <property type="entry name" value="ABC3_permease_C"/>
</dbReference>
<feature type="domain" description="ABC3 transporter permease C-terminal" evidence="8">
    <location>
        <begin position="978"/>
        <end position="1102"/>
    </location>
</feature>
<organism evidence="9 10">
    <name type="scientific">Candidatus Lokiarchaeum ossiferum</name>
    <dbReference type="NCBI Taxonomy" id="2951803"/>
    <lineage>
        <taxon>Archaea</taxon>
        <taxon>Promethearchaeati</taxon>
        <taxon>Promethearchaeota</taxon>
        <taxon>Promethearchaeia</taxon>
        <taxon>Promethearchaeales</taxon>
        <taxon>Promethearchaeaceae</taxon>
        <taxon>Candidatus Lokiarchaeum</taxon>
    </lineage>
</organism>
<proteinExistence type="inferred from homology"/>
<accession>A0ABY6HW70</accession>
<feature type="transmembrane region" description="Helical" evidence="7">
    <location>
        <begin position="1067"/>
        <end position="1092"/>
    </location>
</feature>
<feature type="transmembrane region" description="Helical" evidence="7">
    <location>
        <begin position="594"/>
        <end position="618"/>
    </location>
</feature>
<feature type="transmembrane region" description="Helical" evidence="7">
    <location>
        <begin position="657"/>
        <end position="675"/>
    </location>
</feature>